<sequence>MDLTLDHIGPVLIALPIFGLMIMTVMPAHWQNARGWLLVSYAGIPLFIVALAILINVPALLFFAILLIGLSAR</sequence>
<protein>
    <submittedName>
        <fullName evidence="2">Uncharacterized protein</fullName>
    </submittedName>
</protein>
<reference evidence="2" key="1">
    <citation type="submission" date="2022-05" db="EMBL/GenBank/DDBJ databases">
        <title>Halomonas geminus sp. nov. and Halomonas llamarensis sp. nov. isolated from high-altitude salars of the Atacama Desert.</title>
        <authorList>
            <person name="Hintersatz C."/>
            <person name="Rojas L.A."/>
            <person name="Wei T.-S."/>
            <person name="Kutschke S."/>
            <person name="Lehmann F."/>
            <person name="Jain R."/>
            <person name="Pollmann K."/>
        </authorList>
    </citation>
    <scope>NUCLEOTIDE SEQUENCE</scope>
    <source>
        <strain evidence="2">ATCH28</strain>
    </source>
</reference>
<gene>
    <name evidence="2" type="ORF">M8009_13135</name>
</gene>
<proteinExistence type="predicted"/>
<organism evidence="2 3">
    <name type="scientific">Halomonas gemina</name>
    <dbReference type="NCBI Taxonomy" id="2945105"/>
    <lineage>
        <taxon>Bacteria</taxon>
        <taxon>Pseudomonadati</taxon>
        <taxon>Pseudomonadota</taxon>
        <taxon>Gammaproteobacteria</taxon>
        <taxon>Oceanospirillales</taxon>
        <taxon>Halomonadaceae</taxon>
        <taxon>Halomonas</taxon>
    </lineage>
</organism>
<accession>A0ABT0T2S6</accession>
<evidence type="ECO:0000313" key="2">
    <source>
        <dbReference type="EMBL" id="MCL7941231.1"/>
    </source>
</evidence>
<keyword evidence="1" id="KW-1133">Transmembrane helix</keyword>
<comment type="caution">
    <text evidence="2">The sequence shown here is derived from an EMBL/GenBank/DDBJ whole genome shotgun (WGS) entry which is preliminary data.</text>
</comment>
<dbReference type="RefSeq" id="WP_250061834.1">
    <property type="nucleotide sequence ID" value="NZ_JAMJPK010000005.1"/>
</dbReference>
<feature type="transmembrane region" description="Helical" evidence="1">
    <location>
        <begin position="42"/>
        <end position="70"/>
    </location>
</feature>
<dbReference type="Proteomes" id="UP001165369">
    <property type="component" value="Unassembled WGS sequence"/>
</dbReference>
<feature type="transmembrane region" description="Helical" evidence="1">
    <location>
        <begin position="12"/>
        <end position="30"/>
    </location>
</feature>
<keyword evidence="1" id="KW-0472">Membrane</keyword>
<name>A0ABT0T2S6_9GAMM</name>
<dbReference type="EMBL" id="JAMJPK010000005">
    <property type="protein sequence ID" value="MCL7941231.1"/>
    <property type="molecule type" value="Genomic_DNA"/>
</dbReference>
<evidence type="ECO:0000256" key="1">
    <source>
        <dbReference type="SAM" id="Phobius"/>
    </source>
</evidence>
<keyword evidence="1" id="KW-0812">Transmembrane</keyword>
<keyword evidence="3" id="KW-1185">Reference proteome</keyword>
<evidence type="ECO:0000313" key="3">
    <source>
        <dbReference type="Proteomes" id="UP001165369"/>
    </source>
</evidence>